<evidence type="ECO:0000313" key="2">
    <source>
        <dbReference type="Proteomes" id="UP001057402"/>
    </source>
</evidence>
<name>A0ACB9M3N9_9MYRT</name>
<organism evidence="1 2">
    <name type="scientific">Melastoma candidum</name>
    <dbReference type="NCBI Taxonomy" id="119954"/>
    <lineage>
        <taxon>Eukaryota</taxon>
        <taxon>Viridiplantae</taxon>
        <taxon>Streptophyta</taxon>
        <taxon>Embryophyta</taxon>
        <taxon>Tracheophyta</taxon>
        <taxon>Spermatophyta</taxon>
        <taxon>Magnoliopsida</taxon>
        <taxon>eudicotyledons</taxon>
        <taxon>Gunneridae</taxon>
        <taxon>Pentapetalae</taxon>
        <taxon>rosids</taxon>
        <taxon>malvids</taxon>
        <taxon>Myrtales</taxon>
        <taxon>Melastomataceae</taxon>
        <taxon>Melastomatoideae</taxon>
        <taxon>Melastomateae</taxon>
        <taxon>Melastoma</taxon>
    </lineage>
</organism>
<keyword evidence="2" id="KW-1185">Reference proteome</keyword>
<protein>
    <submittedName>
        <fullName evidence="1">Uncharacterized protein</fullName>
    </submittedName>
</protein>
<comment type="caution">
    <text evidence="1">The sequence shown here is derived from an EMBL/GenBank/DDBJ whole genome shotgun (WGS) entry which is preliminary data.</text>
</comment>
<sequence>MRYSDLKKIARGVRRHFHDDITVAVIFLDSSSPANVAAAGSRRFGNVSVKGGGGVNLPPNSLAPLSILG</sequence>
<dbReference type="EMBL" id="CM042889">
    <property type="protein sequence ID" value="KAI4318561.1"/>
    <property type="molecule type" value="Genomic_DNA"/>
</dbReference>
<dbReference type="Proteomes" id="UP001057402">
    <property type="component" value="Chromosome 10"/>
</dbReference>
<proteinExistence type="predicted"/>
<reference evidence="2" key="1">
    <citation type="journal article" date="2023" name="Front. Plant Sci.">
        <title>Chromosomal-level genome assembly of Melastoma candidum provides insights into trichome evolution.</title>
        <authorList>
            <person name="Zhong Y."/>
            <person name="Wu W."/>
            <person name="Sun C."/>
            <person name="Zou P."/>
            <person name="Liu Y."/>
            <person name="Dai S."/>
            <person name="Zhou R."/>
        </authorList>
    </citation>
    <scope>NUCLEOTIDE SEQUENCE [LARGE SCALE GENOMIC DNA]</scope>
</reference>
<accession>A0ACB9M3N9</accession>
<evidence type="ECO:0000313" key="1">
    <source>
        <dbReference type="EMBL" id="KAI4318561.1"/>
    </source>
</evidence>
<gene>
    <name evidence="1" type="ORF">MLD38_032248</name>
</gene>